<dbReference type="SUPFAM" id="SSF53383">
    <property type="entry name" value="PLP-dependent transferases"/>
    <property type="match status" value="1"/>
</dbReference>
<dbReference type="InterPro" id="IPR015421">
    <property type="entry name" value="PyrdxlP-dep_Trfase_major"/>
</dbReference>
<accession>A0A8T4J2R7</accession>
<dbReference type="GO" id="GO:0008483">
    <property type="term" value="F:transaminase activity"/>
    <property type="evidence" value="ECO:0007669"/>
    <property type="project" value="UniProtKB-KW"/>
</dbReference>
<feature type="non-terminal residue" evidence="1">
    <location>
        <position position="1"/>
    </location>
</feature>
<keyword evidence="2" id="KW-1185">Reference proteome</keyword>
<reference evidence="1" key="1">
    <citation type="submission" date="2021-04" db="EMBL/GenBank/DDBJ databases">
        <title>Sequencing of actinobacteria type strains.</title>
        <authorList>
            <person name="Nguyen G.-S."/>
            <person name="Wentzel A."/>
        </authorList>
    </citation>
    <scope>NUCLEOTIDE SEQUENCE</scope>
    <source>
        <strain evidence="1">DSM 42095</strain>
    </source>
</reference>
<feature type="non-terminal residue" evidence="1">
    <location>
        <position position="88"/>
    </location>
</feature>
<evidence type="ECO:0000313" key="2">
    <source>
        <dbReference type="Proteomes" id="UP000675554"/>
    </source>
</evidence>
<keyword evidence="1" id="KW-0032">Aminotransferase</keyword>
<organism evidence="1 2">
    <name type="scientific">Streptomyces daliensis</name>
    <dbReference type="NCBI Taxonomy" id="299421"/>
    <lineage>
        <taxon>Bacteria</taxon>
        <taxon>Bacillati</taxon>
        <taxon>Actinomycetota</taxon>
        <taxon>Actinomycetes</taxon>
        <taxon>Kitasatosporales</taxon>
        <taxon>Streptomycetaceae</taxon>
        <taxon>Streptomyces</taxon>
    </lineage>
</organism>
<dbReference type="InterPro" id="IPR015424">
    <property type="entry name" value="PyrdxlP-dep_Trfase"/>
</dbReference>
<dbReference type="InterPro" id="IPR051446">
    <property type="entry name" value="HTH_trans_reg/aminotransferase"/>
</dbReference>
<dbReference type="Gene3D" id="3.40.640.10">
    <property type="entry name" value="Type I PLP-dependent aspartate aminotransferase-like (Major domain)"/>
    <property type="match status" value="1"/>
</dbReference>
<name>A0A8T4J2R7_9ACTN</name>
<dbReference type="PANTHER" id="PTHR46577">
    <property type="entry name" value="HTH-TYPE TRANSCRIPTIONAL REGULATORY PROTEIN GABR"/>
    <property type="match status" value="1"/>
</dbReference>
<dbReference type="EMBL" id="JAGSMN010002144">
    <property type="protein sequence ID" value="MBR7679011.1"/>
    <property type="molecule type" value="Genomic_DNA"/>
</dbReference>
<evidence type="ECO:0000313" key="1">
    <source>
        <dbReference type="EMBL" id="MBR7679011.1"/>
    </source>
</evidence>
<proteinExistence type="predicted"/>
<protein>
    <submittedName>
        <fullName evidence="1">PLP-dependent aminotransferase family protein</fullName>
    </submittedName>
</protein>
<keyword evidence="1" id="KW-0808">Transferase</keyword>
<comment type="caution">
    <text evidence="1">The sequence shown here is derived from an EMBL/GenBank/DDBJ whole genome shotgun (WGS) entry which is preliminary data.</text>
</comment>
<dbReference type="Proteomes" id="UP000675554">
    <property type="component" value="Unassembled WGS sequence"/>
</dbReference>
<sequence>GARTEDLDGLPSVRAALLTPAHQYPTGVPLRPGRRAAVVDWARRVGGLVLEDDYDGEFRYDRQPVGALQSLDPERVVYFGTSSKSLSP</sequence>
<gene>
    <name evidence="1" type="ORF">KDA82_39975</name>
</gene>
<dbReference type="PANTHER" id="PTHR46577:SF1">
    <property type="entry name" value="HTH-TYPE TRANSCRIPTIONAL REGULATORY PROTEIN GABR"/>
    <property type="match status" value="1"/>
</dbReference>
<dbReference type="AlphaFoldDB" id="A0A8T4J2R7"/>